<dbReference type="InterPro" id="IPR020471">
    <property type="entry name" value="AKR"/>
</dbReference>
<dbReference type="PIRSF" id="PIRSF000097">
    <property type="entry name" value="AKR"/>
    <property type="match status" value="1"/>
</dbReference>
<dbReference type="PANTHER" id="PTHR11732">
    <property type="entry name" value="ALDO/KETO REDUCTASE"/>
    <property type="match status" value="1"/>
</dbReference>
<dbReference type="SUPFAM" id="SSF51430">
    <property type="entry name" value="NAD(P)-linked oxidoreductase"/>
    <property type="match status" value="1"/>
</dbReference>
<dbReference type="Proteomes" id="UP000504636">
    <property type="component" value="Unplaced"/>
</dbReference>
<dbReference type="EMBL" id="MU003696">
    <property type="protein sequence ID" value="KAF2813005.1"/>
    <property type="molecule type" value="Genomic_DNA"/>
</dbReference>
<gene>
    <name evidence="4 6" type="ORF">BDZ99DRAFT_568270</name>
</gene>
<dbReference type="Gene3D" id="3.20.20.100">
    <property type="entry name" value="NADP-dependent oxidoreductase domain"/>
    <property type="match status" value="2"/>
</dbReference>
<organism evidence="4">
    <name type="scientific">Mytilinidion resinicola</name>
    <dbReference type="NCBI Taxonomy" id="574789"/>
    <lineage>
        <taxon>Eukaryota</taxon>
        <taxon>Fungi</taxon>
        <taxon>Dikarya</taxon>
        <taxon>Ascomycota</taxon>
        <taxon>Pezizomycotina</taxon>
        <taxon>Dothideomycetes</taxon>
        <taxon>Pleosporomycetidae</taxon>
        <taxon>Mytilinidiales</taxon>
        <taxon>Mytilinidiaceae</taxon>
        <taxon>Mytilinidion</taxon>
    </lineage>
</organism>
<proteinExistence type="predicted"/>
<keyword evidence="1" id="KW-0560">Oxidoreductase</keyword>
<dbReference type="GO" id="GO:0016491">
    <property type="term" value="F:oxidoreductase activity"/>
    <property type="evidence" value="ECO:0007669"/>
    <property type="project" value="UniProtKB-KW"/>
</dbReference>
<evidence type="ECO:0000259" key="3">
    <source>
        <dbReference type="Pfam" id="PF00248"/>
    </source>
</evidence>
<name>A0A6A6YYK3_9PEZI</name>
<reference evidence="4 6" key="1">
    <citation type="journal article" date="2020" name="Stud. Mycol.">
        <title>101 Dothideomycetes genomes: a test case for predicting lifestyles and emergence of pathogens.</title>
        <authorList>
            <person name="Haridas S."/>
            <person name="Albert R."/>
            <person name="Binder M."/>
            <person name="Bloem J."/>
            <person name="Labutti K."/>
            <person name="Salamov A."/>
            <person name="Andreopoulos B."/>
            <person name="Baker S."/>
            <person name="Barry K."/>
            <person name="Bills G."/>
            <person name="Bluhm B."/>
            <person name="Cannon C."/>
            <person name="Castanera R."/>
            <person name="Culley D."/>
            <person name="Daum C."/>
            <person name="Ezra D."/>
            <person name="Gonzalez J."/>
            <person name="Henrissat B."/>
            <person name="Kuo A."/>
            <person name="Liang C."/>
            <person name="Lipzen A."/>
            <person name="Lutzoni F."/>
            <person name="Magnuson J."/>
            <person name="Mondo S."/>
            <person name="Nolan M."/>
            <person name="Ohm R."/>
            <person name="Pangilinan J."/>
            <person name="Park H.-J."/>
            <person name="Ramirez L."/>
            <person name="Alfaro M."/>
            <person name="Sun H."/>
            <person name="Tritt A."/>
            <person name="Yoshinaga Y."/>
            <person name="Zwiers L.-H."/>
            <person name="Turgeon B."/>
            <person name="Goodwin S."/>
            <person name="Spatafora J."/>
            <person name="Crous P."/>
            <person name="Grigoriev I."/>
        </authorList>
    </citation>
    <scope>NUCLEOTIDE SEQUENCE</scope>
    <source>
        <strain evidence="4 6">CBS 304.34</strain>
    </source>
</reference>
<accession>A0A6A6YYK3</accession>
<protein>
    <submittedName>
        <fullName evidence="4 6">Aldo/keto reductase</fullName>
    </submittedName>
</protein>
<dbReference type="Pfam" id="PF00248">
    <property type="entry name" value="Aldo_ket_red"/>
    <property type="match status" value="2"/>
</dbReference>
<sequence length="258" mass="28965">MGSYYHKHIIILNPKVKTLHYDCHNELNTGAEIPVVGFGTWQAAPGEAGRAVKIAMKSGYKHLLWSSQHSQVEASLRRSLADLQLDYVDLYLMHWPISLPPNEATAANFRKEDRTTHALDWDFTNTWTDMEKLLGTGLTKAIGVANFSTVNLEKLLKTAKVVPAEPQNPLNSHPVVLEIAEKRKRSAAQVMLSWGVARGWSVIPKRATEDRIKSNLAVFELSAEEVAKLDQLAKTQGRRFNRPNWGTTVFHDDDESVV</sequence>
<evidence type="ECO:0000313" key="5">
    <source>
        <dbReference type="Proteomes" id="UP000504636"/>
    </source>
</evidence>
<reference evidence="6" key="3">
    <citation type="submission" date="2025-04" db="UniProtKB">
        <authorList>
            <consortium name="RefSeq"/>
        </authorList>
    </citation>
    <scope>IDENTIFICATION</scope>
    <source>
        <strain evidence="6">CBS 304.34</strain>
    </source>
</reference>
<dbReference type="GeneID" id="54468665"/>
<dbReference type="InterPro" id="IPR023210">
    <property type="entry name" value="NADP_OxRdtase_dom"/>
</dbReference>
<evidence type="ECO:0000313" key="4">
    <source>
        <dbReference type="EMBL" id="KAF2813005.1"/>
    </source>
</evidence>
<feature type="binding site" evidence="2">
    <location>
        <position position="94"/>
    </location>
    <ligand>
        <name>substrate</name>
    </ligand>
</feature>
<keyword evidence="5" id="KW-1185">Reference proteome</keyword>
<feature type="domain" description="NADP-dependent oxidoreductase" evidence="3">
    <location>
        <begin position="175"/>
        <end position="233"/>
    </location>
</feature>
<dbReference type="AlphaFoldDB" id="A0A6A6YYK3"/>
<reference evidence="6" key="2">
    <citation type="submission" date="2020-04" db="EMBL/GenBank/DDBJ databases">
        <authorList>
            <consortium name="NCBI Genome Project"/>
        </authorList>
    </citation>
    <scope>NUCLEOTIDE SEQUENCE</scope>
    <source>
        <strain evidence="6">CBS 304.34</strain>
    </source>
</reference>
<evidence type="ECO:0000313" key="6">
    <source>
        <dbReference type="RefSeq" id="XP_033579969.1"/>
    </source>
</evidence>
<dbReference type="RefSeq" id="XP_033579969.1">
    <property type="nucleotide sequence ID" value="XM_033727772.1"/>
</dbReference>
<dbReference type="PRINTS" id="PR00069">
    <property type="entry name" value="ALDKETRDTASE"/>
</dbReference>
<dbReference type="OrthoDB" id="416253at2759"/>
<dbReference type="InterPro" id="IPR036812">
    <property type="entry name" value="NAD(P)_OxRdtase_dom_sf"/>
</dbReference>
<evidence type="ECO:0000256" key="2">
    <source>
        <dbReference type="PIRSR" id="PIRSR000097-2"/>
    </source>
</evidence>
<feature type="domain" description="NADP-dependent oxidoreductase" evidence="3">
    <location>
        <begin position="52"/>
        <end position="168"/>
    </location>
</feature>
<evidence type="ECO:0000256" key="1">
    <source>
        <dbReference type="ARBA" id="ARBA00023002"/>
    </source>
</evidence>